<protein>
    <submittedName>
        <fullName evidence="1">Uncharacterized protein</fullName>
    </submittedName>
</protein>
<dbReference type="Proteomes" id="UP000559010">
    <property type="component" value="Unassembled WGS sequence"/>
</dbReference>
<dbReference type="RefSeq" id="WP_169682944.1">
    <property type="nucleotide sequence ID" value="NZ_JABBNU010000009.1"/>
</dbReference>
<reference evidence="1 2" key="1">
    <citation type="submission" date="2020-04" db="EMBL/GenBank/DDBJ databases">
        <title>Flammeovirgaceae bacterium KN852 isolated from deep sea.</title>
        <authorList>
            <person name="Zhang D.-C."/>
        </authorList>
    </citation>
    <scope>NUCLEOTIDE SEQUENCE [LARGE SCALE GENOMIC DNA]</scope>
    <source>
        <strain evidence="1 2">KN852</strain>
    </source>
</reference>
<name>A0A848IZD0_9BACT</name>
<evidence type="ECO:0000313" key="2">
    <source>
        <dbReference type="Proteomes" id="UP000559010"/>
    </source>
</evidence>
<dbReference type="AlphaFoldDB" id="A0A848IZD0"/>
<accession>A0A848IZD0</accession>
<gene>
    <name evidence="1" type="ORF">HH304_14610</name>
</gene>
<evidence type="ECO:0000313" key="1">
    <source>
        <dbReference type="EMBL" id="NMM49637.1"/>
    </source>
</evidence>
<organism evidence="1 2">
    <name type="scientific">Marinigracilibium pacificum</name>
    <dbReference type="NCBI Taxonomy" id="2729599"/>
    <lineage>
        <taxon>Bacteria</taxon>
        <taxon>Pseudomonadati</taxon>
        <taxon>Bacteroidota</taxon>
        <taxon>Cytophagia</taxon>
        <taxon>Cytophagales</taxon>
        <taxon>Flammeovirgaceae</taxon>
        <taxon>Marinigracilibium</taxon>
    </lineage>
</organism>
<keyword evidence="2" id="KW-1185">Reference proteome</keyword>
<sequence length="56" mass="6840">MKIDKRNKELVKPKSKEELWLDFIMKTDEVLERMRYRDITISEGTERFKGIMFSDN</sequence>
<comment type="caution">
    <text evidence="1">The sequence shown here is derived from an EMBL/GenBank/DDBJ whole genome shotgun (WGS) entry which is preliminary data.</text>
</comment>
<dbReference type="EMBL" id="JABBNU010000009">
    <property type="protein sequence ID" value="NMM49637.1"/>
    <property type="molecule type" value="Genomic_DNA"/>
</dbReference>
<proteinExistence type="predicted"/>